<feature type="compositionally biased region" description="Polar residues" evidence="1">
    <location>
        <begin position="259"/>
        <end position="269"/>
    </location>
</feature>
<evidence type="ECO:0000313" key="3">
    <source>
        <dbReference type="Proteomes" id="UP000070107"/>
    </source>
</evidence>
<evidence type="ECO:0000313" key="2">
    <source>
        <dbReference type="EMBL" id="KXF78628.1"/>
    </source>
</evidence>
<feature type="region of interest" description="Disordered" evidence="1">
    <location>
        <begin position="230"/>
        <end position="276"/>
    </location>
</feature>
<keyword evidence="3" id="KW-1185">Reference proteome</keyword>
<gene>
    <name evidence="2" type="ORF">ATN84_02235</name>
</gene>
<dbReference type="RefSeq" id="WP_068879896.1">
    <property type="nucleotide sequence ID" value="NZ_LNTU01000001.1"/>
</dbReference>
<proteinExistence type="predicted"/>
<dbReference type="Proteomes" id="UP000070107">
    <property type="component" value="Unassembled WGS sequence"/>
</dbReference>
<reference evidence="2 3" key="1">
    <citation type="submission" date="2015-11" db="EMBL/GenBank/DDBJ databases">
        <title>Draft genome sequence of Paramesorhizobium deserti A-3-E, a strain highly resistant to diverse beta-lactam antibiotics.</title>
        <authorList>
            <person name="Lv R."/>
            <person name="Yang X."/>
            <person name="Fang N."/>
            <person name="Guo J."/>
            <person name="Luo X."/>
            <person name="Peng F."/>
            <person name="Yang R."/>
            <person name="Cui Y."/>
            <person name="Fang C."/>
            <person name="Song Y."/>
        </authorList>
    </citation>
    <scope>NUCLEOTIDE SEQUENCE [LARGE SCALE GENOMIC DNA]</scope>
    <source>
        <strain evidence="2 3">A-3-E</strain>
    </source>
</reference>
<comment type="caution">
    <text evidence="2">The sequence shown here is derived from an EMBL/GenBank/DDBJ whole genome shotgun (WGS) entry which is preliminary data.</text>
</comment>
<evidence type="ECO:0000256" key="1">
    <source>
        <dbReference type="SAM" id="MobiDB-lite"/>
    </source>
</evidence>
<feature type="compositionally biased region" description="Polar residues" evidence="1">
    <location>
        <begin position="139"/>
        <end position="155"/>
    </location>
</feature>
<dbReference type="Pfam" id="PF06078">
    <property type="entry name" value="DUF937"/>
    <property type="match status" value="1"/>
</dbReference>
<dbReference type="AlphaFoldDB" id="A0A135HZP1"/>
<dbReference type="STRING" id="1494590.ATN84_02235"/>
<sequence>MSLIDLFLNAQGGQNAAALARQFGLSQQQTVAALEALLPAFSQGLKRNAADPYGIGSFLQALANGDHAKYAADPARAFDPAGLQDGNGILGHLFGSKELSRAVADHAARMTGIGAETLKQMLPVIASMMMGGLAQQTFGRGNQNAEQQRTQTQAENPFGPFGQILESMFSEGPAQQRQASAGNPFGDTPWGKMLEQMQSGGAAASVGNAQQQNPFRDSPFAKIFEETLRGGTGAAPQEPPSPQPDHGAPPASGNPLQDIFSQMFETGRQTQEKYQKDVESIFDQYLHGMDRHR</sequence>
<evidence type="ECO:0008006" key="4">
    <source>
        <dbReference type="Google" id="ProtNLM"/>
    </source>
</evidence>
<feature type="region of interest" description="Disordered" evidence="1">
    <location>
        <begin position="139"/>
        <end position="159"/>
    </location>
</feature>
<dbReference type="InterPro" id="IPR009282">
    <property type="entry name" value="DUF937"/>
</dbReference>
<protein>
    <recommendedName>
        <fullName evidence="4">DUF937 domain-containing protein</fullName>
    </recommendedName>
</protein>
<name>A0A135HZP1_9HYPH</name>
<organism evidence="2 3">
    <name type="scientific">Paramesorhizobium deserti</name>
    <dbReference type="NCBI Taxonomy" id="1494590"/>
    <lineage>
        <taxon>Bacteria</taxon>
        <taxon>Pseudomonadati</taxon>
        <taxon>Pseudomonadota</taxon>
        <taxon>Alphaproteobacteria</taxon>
        <taxon>Hyphomicrobiales</taxon>
        <taxon>Phyllobacteriaceae</taxon>
        <taxon>Paramesorhizobium</taxon>
    </lineage>
</organism>
<dbReference type="OrthoDB" id="5526542at2"/>
<accession>A0A135HZP1</accession>
<feature type="region of interest" description="Disordered" evidence="1">
    <location>
        <begin position="171"/>
        <end position="193"/>
    </location>
</feature>
<dbReference type="EMBL" id="LNTU01000001">
    <property type="protein sequence ID" value="KXF78628.1"/>
    <property type="molecule type" value="Genomic_DNA"/>
</dbReference>